<dbReference type="EMBL" id="JAHRHJ020000001">
    <property type="protein sequence ID" value="KAH9328867.1"/>
    <property type="molecule type" value="Genomic_DNA"/>
</dbReference>
<feature type="non-terminal residue" evidence="1">
    <location>
        <position position="254"/>
    </location>
</feature>
<name>A0AA38LPN2_TAXCH</name>
<dbReference type="Proteomes" id="UP000824469">
    <property type="component" value="Unassembled WGS sequence"/>
</dbReference>
<reference evidence="1 2" key="1">
    <citation type="journal article" date="2021" name="Nat. Plants">
        <title>The Taxus genome provides insights into paclitaxel biosynthesis.</title>
        <authorList>
            <person name="Xiong X."/>
            <person name="Gou J."/>
            <person name="Liao Q."/>
            <person name="Li Y."/>
            <person name="Zhou Q."/>
            <person name="Bi G."/>
            <person name="Li C."/>
            <person name="Du R."/>
            <person name="Wang X."/>
            <person name="Sun T."/>
            <person name="Guo L."/>
            <person name="Liang H."/>
            <person name="Lu P."/>
            <person name="Wu Y."/>
            <person name="Zhang Z."/>
            <person name="Ro D.K."/>
            <person name="Shang Y."/>
            <person name="Huang S."/>
            <person name="Yan J."/>
        </authorList>
    </citation>
    <scope>NUCLEOTIDE SEQUENCE [LARGE SCALE GENOMIC DNA]</scope>
    <source>
        <strain evidence="1">Ta-2019</strain>
    </source>
</reference>
<accession>A0AA38LPN2</accession>
<evidence type="ECO:0000313" key="1">
    <source>
        <dbReference type="EMBL" id="KAH9328867.1"/>
    </source>
</evidence>
<organism evidence="1 2">
    <name type="scientific">Taxus chinensis</name>
    <name type="common">Chinese yew</name>
    <name type="synonym">Taxus wallichiana var. chinensis</name>
    <dbReference type="NCBI Taxonomy" id="29808"/>
    <lineage>
        <taxon>Eukaryota</taxon>
        <taxon>Viridiplantae</taxon>
        <taxon>Streptophyta</taxon>
        <taxon>Embryophyta</taxon>
        <taxon>Tracheophyta</taxon>
        <taxon>Spermatophyta</taxon>
        <taxon>Pinopsida</taxon>
        <taxon>Pinidae</taxon>
        <taxon>Conifers II</taxon>
        <taxon>Cupressales</taxon>
        <taxon>Taxaceae</taxon>
        <taxon>Taxus</taxon>
    </lineage>
</organism>
<gene>
    <name evidence="1" type="ORF">KI387_000975</name>
</gene>
<keyword evidence="2" id="KW-1185">Reference proteome</keyword>
<proteinExistence type="predicted"/>
<dbReference type="OMA" id="LCQHAIN"/>
<comment type="caution">
    <text evidence="1">The sequence shown here is derived from an EMBL/GenBank/DDBJ whole genome shotgun (WGS) entry which is preliminary data.</text>
</comment>
<dbReference type="AlphaFoldDB" id="A0AA38LPN2"/>
<evidence type="ECO:0000313" key="2">
    <source>
        <dbReference type="Proteomes" id="UP000824469"/>
    </source>
</evidence>
<sequence length="254" mass="28461">GHLLPFSPHISGRIAAALGSRKKCMRYTTSNKVPITVDFKSMKRVNMDTKKESDIVIEILCQHAINQIEVAFGLRQLLSTLVEDLCGVNFMRSVIDKKTSPYKIESVVKNEHAARGSMLFSRFVDAVEKKTIEIPDLLGEIVDLVLKHGEFVGKSRIQYGFHGTPPRNLSFICEKGMDPNLRRSRALDYFGLNASTNMPYCAKDGPLLSESLKLLVFLLLLPNTGRLSPQEIMLQVHKVDHELPIATVELSNNQ</sequence>
<protein>
    <submittedName>
        <fullName evidence="1">Uncharacterized protein</fullName>
    </submittedName>
</protein>